<name>A0ACD0P429_9BASI</name>
<evidence type="ECO:0000313" key="2">
    <source>
        <dbReference type="Proteomes" id="UP000245626"/>
    </source>
</evidence>
<reference evidence="1 2" key="1">
    <citation type="journal article" date="2018" name="Mol. Biol. Evol.">
        <title>Broad Genomic Sampling Reveals a Smut Pathogenic Ancestry of the Fungal Clade Ustilaginomycotina.</title>
        <authorList>
            <person name="Kijpornyongpan T."/>
            <person name="Mondo S.J."/>
            <person name="Barry K."/>
            <person name="Sandor L."/>
            <person name="Lee J."/>
            <person name="Lipzen A."/>
            <person name="Pangilinan J."/>
            <person name="LaButti K."/>
            <person name="Hainaut M."/>
            <person name="Henrissat B."/>
            <person name="Grigoriev I.V."/>
            <person name="Spatafora J.W."/>
            <person name="Aime M.C."/>
        </authorList>
    </citation>
    <scope>NUCLEOTIDE SEQUENCE [LARGE SCALE GENOMIC DNA]</scope>
    <source>
        <strain evidence="1 2">SA 807</strain>
    </source>
</reference>
<dbReference type="Proteomes" id="UP000245626">
    <property type="component" value="Unassembled WGS sequence"/>
</dbReference>
<protein>
    <submittedName>
        <fullName evidence="1">Uncharacterized protein</fullName>
    </submittedName>
</protein>
<dbReference type="EMBL" id="KZ819760">
    <property type="protein sequence ID" value="PWN52741.1"/>
    <property type="molecule type" value="Genomic_DNA"/>
</dbReference>
<proteinExistence type="predicted"/>
<evidence type="ECO:0000313" key="1">
    <source>
        <dbReference type="EMBL" id="PWN52741.1"/>
    </source>
</evidence>
<keyword evidence="2" id="KW-1185">Reference proteome</keyword>
<accession>A0ACD0P429</accession>
<sequence length="390" mass="42295">MAEKFSRFRDAGTGIQVFLTPVPPASGTSALTLALSPISFVLGAVRVILISFLALIWSLFSLGSTVGRLNSIFARAILFMIGFVWINVEHVSLRSRGRAASSAKTPFAPGPGDLVLSNWSSWIDLLWLSTKFSPIFALPVVAPSARSTGTSTPGTESPARRKNVNKGSAAYLPSSASQSTEETHRLLGFRKASFLEVIRITGEAPLLDDGRNDYQSLDKICATSHSPVVVFPELVTSNNRGLLRFATIFPEAWRNLYRSTGALRMPKGQPKIFVLSFKHEPPTALLPTTVHSVPSGKSSSDTGLNPAPHLWSLVNTLPASRGMTVRLLDPAESVTGPTYLSDPQLATNLKIEDPVAEACAGLVSGLSRLRRTNLGWEDKEAFLDMVRRRR</sequence>
<gene>
    <name evidence="1" type="ORF">IE53DRAFT_377886</name>
</gene>
<organism evidence="1 2">
    <name type="scientific">Violaceomyces palustris</name>
    <dbReference type="NCBI Taxonomy" id="1673888"/>
    <lineage>
        <taxon>Eukaryota</taxon>
        <taxon>Fungi</taxon>
        <taxon>Dikarya</taxon>
        <taxon>Basidiomycota</taxon>
        <taxon>Ustilaginomycotina</taxon>
        <taxon>Ustilaginomycetes</taxon>
        <taxon>Violaceomycetales</taxon>
        <taxon>Violaceomycetaceae</taxon>
        <taxon>Violaceomyces</taxon>
    </lineage>
</organism>